<dbReference type="EMBL" id="JAATHJ010000001">
    <property type="protein sequence ID" value="NJP36203.1"/>
    <property type="molecule type" value="Genomic_DNA"/>
</dbReference>
<gene>
    <name evidence="5" type="ORF">HCN83_01230</name>
</gene>
<dbReference type="SUPFAM" id="SSF46689">
    <property type="entry name" value="Homeodomain-like"/>
    <property type="match status" value="1"/>
</dbReference>
<keyword evidence="1" id="KW-0678">Repressor</keyword>
<keyword evidence="6" id="KW-1185">Reference proteome</keyword>
<dbReference type="InterPro" id="IPR050624">
    <property type="entry name" value="HTH-type_Tx_Regulator"/>
</dbReference>
<dbReference type="Gene3D" id="1.10.357.10">
    <property type="entry name" value="Tetracycline Repressor, domain 2"/>
    <property type="match status" value="1"/>
</dbReference>
<accession>A0A969TS51</accession>
<evidence type="ECO:0000256" key="3">
    <source>
        <dbReference type="PROSITE-ProRule" id="PRU00335"/>
    </source>
</evidence>
<dbReference type="PANTHER" id="PTHR43479">
    <property type="entry name" value="ACREF/ENVCD OPERON REPRESSOR-RELATED"/>
    <property type="match status" value="1"/>
</dbReference>
<proteinExistence type="predicted"/>
<evidence type="ECO:0000256" key="1">
    <source>
        <dbReference type="ARBA" id="ARBA00022491"/>
    </source>
</evidence>
<dbReference type="InterPro" id="IPR009057">
    <property type="entry name" value="Homeodomain-like_sf"/>
</dbReference>
<evidence type="ECO:0000313" key="6">
    <source>
        <dbReference type="Proteomes" id="UP000752012"/>
    </source>
</evidence>
<dbReference type="RefSeq" id="WP_168004473.1">
    <property type="nucleotide sequence ID" value="NZ_JAATHJ010000001.1"/>
</dbReference>
<evidence type="ECO:0000259" key="4">
    <source>
        <dbReference type="PROSITE" id="PS50977"/>
    </source>
</evidence>
<dbReference type="PANTHER" id="PTHR43479:SF11">
    <property type="entry name" value="ACREF_ENVCD OPERON REPRESSOR-RELATED"/>
    <property type="match status" value="1"/>
</dbReference>
<protein>
    <submittedName>
        <fullName evidence="5">TetR/AcrR family transcriptional regulator</fullName>
    </submittedName>
</protein>
<dbReference type="AlphaFoldDB" id="A0A969TS51"/>
<keyword evidence="2 3" id="KW-0238">DNA-binding</keyword>
<evidence type="ECO:0000256" key="2">
    <source>
        <dbReference type="ARBA" id="ARBA00023125"/>
    </source>
</evidence>
<feature type="DNA-binding region" description="H-T-H motif" evidence="3">
    <location>
        <begin position="31"/>
        <end position="50"/>
    </location>
</feature>
<dbReference type="GO" id="GO:0003677">
    <property type="term" value="F:DNA binding"/>
    <property type="evidence" value="ECO:0007669"/>
    <property type="project" value="UniProtKB-UniRule"/>
</dbReference>
<dbReference type="Pfam" id="PF00440">
    <property type="entry name" value="TetR_N"/>
    <property type="match status" value="1"/>
</dbReference>
<feature type="domain" description="HTH tetR-type" evidence="4">
    <location>
        <begin position="8"/>
        <end position="68"/>
    </location>
</feature>
<reference evidence="5 6" key="1">
    <citation type="submission" date="2020-03" db="EMBL/GenBank/DDBJ databases">
        <title>Assessment of the enzymatic potential of alkaline-tolerant lipase obtained from Bacillus luteus H11 (technogenic soil) for the bioremediation of saline soils contaminated with petroleum substances.</title>
        <authorList>
            <person name="Kalwasinska A."/>
        </authorList>
    </citation>
    <scope>NUCLEOTIDE SEQUENCE [LARGE SCALE GENOMIC DNA]</scope>
    <source>
        <strain evidence="5 6">H11</strain>
    </source>
</reference>
<dbReference type="Proteomes" id="UP000752012">
    <property type="component" value="Unassembled WGS sequence"/>
</dbReference>
<evidence type="ECO:0000313" key="5">
    <source>
        <dbReference type="EMBL" id="NJP36203.1"/>
    </source>
</evidence>
<dbReference type="InterPro" id="IPR001647">
    <property type="entry name" value="HTH_TetR"/>
</dbReference>
<dbReference type="CDD" id="cd00590">
    <property type="entry name" value="RRM_SF"/>
    <property type="match status" value="1"/>
</dbReference>
<name>A0A969TS51_9BACI</name>
<dbReference type="PROSITE" id="PS50977">
    <property type="entry name" value="HTH_TETR_2"/>
    <property type="match status" value="1"/>
</dbReference>
<comment type="caution">
    <text evidence="5">The sequence shown here is derived from an EMBL/GenBank/DDBJ whole genome shotgun (WGS) entry which is preliminary data.</text>
</comment>
<organism evidence="5 6">
    <name type="scientific">Alkalicoccus luteus</name>
    <dbReference type="NCBI Taxonomy" id="1237094"/>
    <lineage>
        <taxon>Bacteria</taxon>
        <taxon>Bacillati</taxon>
        <taxon>Bacillota</taxon>
        <taxon>Bacilli</taxon>
        <taxon>Bacillales</taxon>
        <taxon>Bacillaceae</taxon>
        <taxon>Alkalicoccus</taxon>
    </lineage>
</organism>
<sequence>MPRRPKPEETKQTLLDHFWQIYCEKPIDRITVREITDAAGFNRGTFYVYFTDVYDALQTIEEAIIPDEAEFEQMMKLHHEGIDFYTSMEHFTSFYETHGDKLRVLLGPNGDPTFAHRLKDRMRHYLLYYSTSELAGLSAQDRLKMEYIVEAEMASRLGMLTLWFSRGKDLTLEQFHQLTYSLTRNGSLRTSAELYDKSKKQDS</sequence>